<proteinExistence type="predicted"/>
<keyword evidence="2" id="KW-1185">Reference proteome</keyword>
<name>A0ABM8EQW2_9BACT</name>
<dbReference type="Proteomes" id="UP001317705">
    <property type="component" value="Chromosome"/>
</dbReference>
<accession>A0ABM8EQW2</accession>
<evidence type="ECO:0008006" key="3">
    <source>
        <dbReference type="Google" id="ProtNLM"/>
    </source>
</evidence>
<dbReference type="RefSeq" id="WP_282000959.1">
    <property type="nucleotide sequence ID" value="NZ_AP027151.1"/>
</dbReference>
<evidence type="ECO:0000313" key="2">
    <source>
        <dbReference type="Proteomes" id="UP001317705"/>
    </source>
</evidence>
<reference evidence="1 2" key="1">
    <citation type="submission" date="2022-12" db="EMBL/GenBank/DDBJ databases">
        <title>Polyphasic characterization of Geotalea uranireducens NIT-SL11 newly isolated from a complex of sewage sludge and microbially reduced graphene oxide.</title>
        <authorList>
            <person name="Xie L."/>
            <person name="Yoshida N."/>
            <person name="Meng L."/>
        </authorList>
    </citation>
    <scope>NUCLEOTIDE SEQUENCE [LARGE SCALE GENOMIC DNA]</scope>
    <source>
        <strain evidence="1 2">NIT-SL11</strain>
    </source>
</reference>
<protein>
    <recommendedName>
        <fullName evidence="3">Leucine rich repeat variant</fullName>
    </recommendedName>
</protein>
<evidence type="ECO:0000313" key="1">
    <source>
        <dbReference type="EMBL" id="BDV44872.1"/>
    </source>
</evidence>
<gene>
    <name evidence="1" type="ORF">GURASL_37950</name>
</gene>
<dbReference type="EMBL" id="AP027151">
    <property type="protein sequence ID" value="BDV44872.1"/>
    <property type="molecule type" value="Genomic_DNA"/>
</dbReference>
<sequence>MGLDSHAKSASLDPKLSRRLHTALTCGKDELFQIILDPSMEVLQACCHNPALDEIHLQLLLERRDLTEDFIRNVARLETVIGSHKLTVALVHNPTTPATLTMRLLPHLYLFELVDVCYLPGVTPDQRLAAERAIIQRLPTTPLGNRITLARRGTAPILDALMKEGDLRVVEPCLNNPRLKEAAVFQLVSSARAAGETLAVVARNQRWSNRPNLKAALLKNPNTPLALLPTLLASTPFPELKNLAASERLGPERKRLARAELKRRGY</sequence>
<organism evidence="1 2">
    <name type="scientific">Geotalea uraniireducens</name>
    <dbReference type="NCBI Taxonomy" id="351604"/>
    <lineage>
        <taxon>Bacteria</taxon>
        <taxon>Pseudomonadati</taxon>
        <taxon>Thermodesulfobacteriota</taxon>
        <taxon>Desulfuromonadia</taxon>
        <taxon>Geobacterales</taxon>
        <taxon>Geobacteraceae</taxon>
        <taxon>Geotalea</taxon>
    </lineage>
</organism>